<dbReference type="PANTHER" id="PTHR43385">
    <property type="entry name" value="RIBOFLAVIN TRANSPORTER RIBJ"/>
    <property type="match status" value="1"/>
</dbReference>
<evidence type="ECO:0000259" key="7">
    <source>
        <dbReference type="PROSITE" id="PS50850"/>
    </source>
</evidence>
<evidence type="ECO:0000313" key="8">
    <source>
        <dbReference type="EMBL" id="MBS2098365.1"/>
    </source>
</evidence>
<dbReference type="InterPro" id="IPR036259">
    <property type="entry name" value="MFS_trans_sf"/>
</dbReference>
<dbReference type="PANTHER" id="PTHR43385:SF1">
    <property type="entry name" value="RIBOFLAVIN TRANSPORTER RIBJ"/>
    <property type="match status" value="1"/>
</dbReference>
<gene>
    <name evidence="8" type="ORF">KEM10_08750</name>
</gene>
<keyword evidence="3 6" id="KW-0812">Transmembrane</keyword>
<dbReference type="RefSeq" id="WP_212215607.1">
    <property type="nucleotide sequence ID" value="NZ_JAGUCO010000004.1"/>
</dbReference>
<sequence length="436" mass="47978">MKKTGALIKPQSFSFYYGYIVLFFGTIGVLASIPGQTIGVSTFTDPVKDALGLTRDQFSLAYGIGTFVSSLFLTYAGKIYDRYGVVLSAFLSIVLLGATLILCSYSQMISEGLFLLFHFRHWSIPFVLMSVLFSMLRFSGQGVLTMVSRNMVMKWFDRLRGRVNSIISISMAFGFSISPLIIDGIIQDNGWQGAWRIMAASLVLVLILIFLFYKDNPEKYGLEVDGHSSVQTKNKAPQTSEQNFSLPEAIQTRSFWMYALILSFHSFFVTGFTFHVVSIYAEAGYDRDVAIGIFIPITIVSTIVSFVGNIISDWVKLKILLYAMISGAIMATIGLLFLQSGIGFYMVIVGFGLTGGLFAVLMSLVWPRYYGRQHLGAISGKAMSMLVMGSAAGPYLFSLSFNLSNQYGTISYLGLALLLVIAIGSIKANSPIKKNA</sequence>
<evidence type="ECO:0000256" key="5">
    <source>
        <dbReference type="ARBA" id="ARBA00023136"/>
    </source>
</evidence>
<comment type="caution">
    <text evidence="8">The sequence shown here is derived from an EMBL/GenBank/DDBJ whole genome shotgun (WGS) entry which is preliminary data.</text>
</comment>
<feature type="transmembrane region" description="Helical" evidence="6">
    <location>
        <begin position="161"/>
        <end position="182"/>
    </location>
</feature>
<evidence type="ECO:0000256" key="4">
    <source>
        <dbReference type="ARBA" id="ARBA00022989"/>
    </source>
</evidence>
<reference evidence="8 9" key="1">
    <citation type="journal article" date="2015" name="Int. J. Syst. Evol. Microbiol.">
        <title>Carboxylicivirga linearis sp. nov., isolated from a sea cucumber culture pond.</title>
        <authorList>
            <person name="Wang F.Q."/>
            <person name="Zhou Y.X."/>
            <person name="Lin X.Z."/>
            <person name="Chen G.J."/>
            <person name="Du Z.J."/>
        </authorList>
    </citation>
    <scope>NUCLEOTIDE SEQUENCE [LARGE SCALE GENOMIC DNA]</scope>
    <source>
        <strain evidence="8 9">FB218</strain>
    </source>
</reference>
<feature type="transmembrane region" description="Helical" evidence="6">
    <location>
        <begin position="409"/>
        <end position="426"/>
    </location>
</feature>
<feature type="transmembrane region" description="Helical" evidence="6">
    <location>
        <begin position="83"/>
        <end position="102"/>
    </location>
</feature>
<keyword evidence="5 6" id="KW-0472">Membrane</keyword>
<evidence type="ECO:0000313" key="9">
    <source>
        <dbReference type="Proteomes" id="UP000708576"/>
    </source>
</evidence>
<dbReference type="Gene3D" id="1.20.1250.20">
    <property type="entry name" value="MFS general substrate transporter like domains"/>
    <property type="match status" value="1"/>
</dbReference>
<dbReference type="InterPro" id="IPR052983">
    <property type="entry name" value="MFS_Riboflavin_Transporter"/>
</dbReference>
<dbReference type="EMBL" id="JAGUCO010000004">
    <property type="protein sequence ID" value="MBS2098365.1"/>
    <property type="molecule type" value="Genomic_DNA"/>
</dbReference>
<evidence type="ECO:0000256" key="3">
    <source>
        <dbReference type="ARBA" id="ARBA00022692"/>
    </source>
</evidence>
<organism evidence="8 9">
    <name type="scientific">Carboxylicivirga linearis</name>
    <dbReference type="NCBI Taxonomy" id="1628157"/>
    <lineage>
        <taxon>Bacteria</taxon>
        <taxon>Pseudomonadati</taxon>
        <taxon>Bacteroidota</taxon>
        <taxon>Bacteroidia</taxon>
        <taxon>Marinilabiliales</taxon>
        <taxon>Marinilabiliaceae</taxon>
        <taxon>Carboxylicivirga</taxon>
    </lineage>
</organism>
<keyword evidence="2" id="KW-0813">Transport</keyword>
<accession>A0ABS5JTY5</accession>
<feature type="transmembrane region" description="Helical" evidence="6">
    <location>
        <begin position="289"/>
        <end position="307"/>
    </location>
</feature>
<feature type="domain" description="Major facilitator superfamily (MFS) profile" evidence="7">
    <location>
        <begin position="20"/>
        <end position="434"/>
    </location>
</feature>
<feature type="transmembrane region" description="Helical" evidence="6">
    <location>
        <begin position="58"/>
        <end position="76"/>
    </location>
</feature>
<protein>
    <submittedName>
        <fullName evidence="8">MFS transporter</fullName>
    </submittedName>
</protein>
<comment type="subcellular location">
    <subcellularLocation>
        <location evidence="1">Membrane</location>
        <topology evidence="1">Multi-pass membrane protein</topology>
    </subcellularLocation>
</comment>
<name>A0ABS5JTY5_9BACT</name>
<feature type="transmembrane region" description="Helical" evidence="6">
    <location>
        <begin position="255"/>
        <end position="277"/>
    </location>
</feature>
<dbReference type="InterPro" id="IPR011701">
    <property type="entry name" value="MFS"/>
</dbReference>
<dbReference type="Pfam" id="PF07690">
    <property type="entry name" value="MFS_1"/>
    <property type="match status" value="1"/>
</dbReference>
<feature type="transmembrane region" description="Helical" evidence="6">
    <location>
        <begin position="319"/>
        <end position="338"/>
    </location>
</feature>
<feature type="transmembrane region" description="Helical" evidence="6">
    <location>
        <begin position="16"/>
        <end position="38"/>
    </location>
</feature>
<feature type="transmembrane region" description="Helical" evidence="6">
    <location>
        <begin position="194"/>
        <end position="213"/>
    </location>
</feature>
<dbReference type="SUPFAM" id="SSF103473">
    <property type="entry name" value="MFS general substrate transporter"/>
    <property type="match status" value="1"/>
</dbReference>
<keyword evidence="4 6" id="KW-1133">Transmembrane helix</keyword>
<dbReference type="PROSITE" id="PS50850">
    <property type="entry name" value="MFS"/>
    <property type="match status" value="1"/>
</dbReference>
<keyword evidence="9" id="KW-1185">Reference proteome</keyword>
<dbReference type="Proteomes" id="UP000708576">
    <property type="component" value="Unassembled WGS sequence"/>
</dbReference>
<feature type="transmembrane region" description="Helical" evidence="6">
    <location>
        <begin position="344"/>
        <end position="366"/>
    </location>
</feature>
<feature type="transmembrane region" description="Helical" evidence="6">
    <location>
        <begin position="122"/>
        <end position="140"/>
    </location>
</feature>
<proteinExistence type="predicted"/>
<evidence type="ECO:0000256" key="2">
    <source>
        <dbReference type="ARBA" id="ARBA00022448"/>
    </source>
</evidence>
<feature type="transmembrane region" description="Helical" evidence="6">
    <location>
        <begin position="378"/>
        <end position="397"/>
    </location>
</feature>
<evidence type="ECO:0000256" key="1">
    <source>
        <dbReference type="ARBA" id="ARBA00004141"/>
    </source>
</evidence>
<dbReference type="InterPro" id="IPR020846">
    <property type="entry name" value="MFS_dom"/>
</dbReference>
<evidence type="ECO:0000256" key="6">
    <source>
        <dbReference type="SAM" id="Phobius"/>
    </source>
</evidence>